<reference evidence="2 3" key="1">
    <citation type="journal article" date="2013" name="Genome Announc.">
        <title>Draft Genome Sequence of a Hexachlorocyclohexane-Degrading Bacterium, Sphingobium baderi Strain LL03T.</title>
        <authorList>
            <person name="Kaur J."/>
            <person name="Verma H."/>
            <person name="Tripathi C."/>
            <person name="Khurana J.P."/>
            <person name="Lal R."/>
        </authorList>
    </citation>
    <scope>NUCLEOTIDE SEQUENCE [LARGE SCALE GENOMIC DNA]</scope>
    <source>
        <strain evidence="2 3">LL03</strain>
    </source>
</reference>
<proteinExistence type="predicted"/>
<accession>T0GJ60</accession>
<feature type="region of interest" description="Disordered" evidence="1">
    <location>
        <begin position="328"/>
        <end position="355"/>
    </location>
</feature>
<gene>
    <name evidence="2" type="ORF">L485_14235</name>
</gene>
<dbReference type="PANTHER" id="PTHR48228:SF5">
    <property type="entry name" value="ALPHA-METHYLACYL-COA RACEMASE"/>
    <property type="match status" value="1"/>
</dbReference>
<name>T0GJ60_9SPHN</name>
<dbReference type="PATRIC" id="fig|1114964.3.peg.2789"/>
<dbReference type="PANTHER" id="PTHR48228">
    <property type="entry name" value="SUCCINYL-COA--D-CITRAMALATE COA-TRANSFERASE"/>
    <property type="match status" value="1"/>
</dbReference>
<sequence length="367" mass="38737">MMDRYSAPQGPLTGIRVIEFAAIGPAPFCAMLLSDMGADVVRIDRTLQDAFPDPVTNRGRAAVHLDLKSDAGRAAALDAIALADVLIEGYRPGAMERLGLGPDAALARNPRLIYGRMTGWGQTGPLADRAGHDINYIAITGALEEIGEAGGRPIPPLNLVGDFGGGALYLAFGIAAALVERERSGKGQVIDAAIVDGTASLLSMVSGTGSSGFPTGRGINGLGGGWPSYRTYRCKDGRYMAVGALEEQFWSALADALGLTDEEKKRRPADAQALIARMEAIFLTATQAQWSERLADIDGCVTPVLSLAEAPAHPHNRQRATYRTLDGIDHPQPAPRLSRTPGVIQGPAPRRGEGGAERLRAWGVTLP</sequence>
<evidence type="ECO:0000313" key="3">
    <source>
        <dbReference type="Proteomes" id="UP000015524"/>
    </source>
</evidence>
<dbReference type="OrthoDB" id="5720311at2"/>
<dbReference type="RefSeq" id="WP_021245479.1">
    <property type="nucleotide sequence ID" value="NZ_ATIB01000071.1"/>
</dbReference>
<evidence type="ECO:0008006" key="4">
    <source>
        <dbReference type="Google" id="ProtNLM"/>
    </source>
</evidence>
<evidence type="ECO:0000313" key="2">
    <source>
        <dbReference type="EMBL" id="EQB00078.1"/>
    </source>
</evidence>
<dbReference type="SUPFAM" id="SSF89796">
    <property type="entry name" value="CoA-transferase family III (CaiB/BaiF)"/>
    <property type="match status" value="1"/>
</dbReference>
<dbReference type="Proteomes" id="UP000015524">
    <property type="component" value="Unassembled WGS sequence"/>
</dbReference>
<dbReference type="InterPro" id="IPR003673">
    <property type="entry name" value="CoA-Trfase_fam_III"/>
</dbReference>
<comment type="caution">
    <text evidence="2">The sequence shown here is derived from an EMBL/GenBank/DDBJ whole genome shotgun (WGS) entry which is preliminary data.</text>
</comment>
<dbReference type="InterPro" id="IPR050509">
    <property type="entry name" value="CoA-transferase_III"/>
</dbReference>
<dbReference type="eggNOG" id="COG1804">
    <property type="taxonomic scope" value="Bacteria"/>
</dbReference>
<dbReference type="Gene3D" id="3.40.50.10540">
    <property type="entry name" value="Crotonobetainyl-coa:carnitine coa-transferase, domain 1"/>
    <property type="match status" value="1"/>
</dbReference>
<dbReference type="Gene3D" id="3.30.1540.10">
    <property type="entry name" value="formyl-coa transferase, domain 3"/>
    <property type="match status" value="1"/>
</dbReference>
<dbReference type="Pfam" id="PF02515">
    <property type="entry name" value="CoA_transf_3"/>
    <property type="match status" value="1"/>
</dbReference>
<protein>
    <recommendedName>
        <fullName evidence="4">Carnitine dehydratase</fullName>
    </recommendedName>
</protein>
<dbReference type="InterPro" id="IPR044855">
    <property type="entry name" value="CoA-Trfase_III_dom3_sf"/>
</dbReference>
<organism evidence="2 3">
    <name type="scientific">Sphingobium baderi LL03</name>
    <dbReference type="NCBI Taxonomy" id="1114964"/>
    <lineage>
        <taxon>Bacteria</taxon>
        <taxon>Pseudomonadati</taxon>
        <taxon>Pseudomonadota</taxon>
        <taxon>Alphaproteobacteria</taxon>
        <taxon>Sphingomonadales</taxon>
        <taxon>Sphingomonadaceae</taxon>
        <taxon>Sphingobium</taxon>
    </lineage>
</organism>
<dbReference type="GO" id="GO:0003824">
    <property type="term" value="F:catalytic activity"/>
    <property type="evidence" value="ECO:0007669"/>
    <property type="project" value="InterPro"/>
</dbReference>
<keyword evidence="3" id="KW-1185">Reference proteome</keyword>
<evidence type="ECO:0000256" key="1">
    <source>
        <dbReference type="SAM" id="MobiDB-lite"/>
    </source>
</evidence>
<dbReference type="EMBL" id="ATIB01000071">
    <property type="protein sequence ID" value="EQB00078.1"/>
    <property type="molecule type" value="Genomic_DNA"/>
</dbReference>
<dbReference type="InterPro" id="IPR023606">
    <property type="entry name" value="CoA-Trfase_III_dom_1_sf"/>
</dbReference>
<dbReference type="AlphaFoldDB" id="T0GJ60"/>